<dbReference type="RefSeq" id="WP_209266333.1">
    <property type="nucleotide sequence ID" value="NZ_JAFFZN010000017.1"/>
</dbReference>
<keyword evidence="1" id="KW-0812">Transmembrane</keyword>
<accession>A0ABS3WWK8</accession>
<gene>
    <name evidence="4" type="ORF">JW592_18960</name>
</gene>
<keyword evidence="2" id="KW-0732">Signal</keyword>
<keyword evidence="5" id="KW-1185">Reference proteome</keyword>
<dbReference type="InterPro" id="IPR025510">
    <property type="entry name" value="DUF4397"/>
</dbReference>
<feature type="transmembrane region" description="Helical" evidence="1">
    <location>
        <begin position="249"/>
        <end position="269"/>
    </location>
</feature>
<proteinExistence type="predicted"/>
<evidence type="ECO:0000259" key="3">
    <source>
        <dbReference type="Pfam" id="PF14344"/>
    </source>
</evidence>
<protein>
    <submittedName>
        <fullName evidence="4">DUF4397 domain-containing protein</fullName>
    </submittedName>
</protein>
<feature type="signal peptide" evidence="2">
    <location>
        <begin position="1"/>
        <end position="29"/>
    </location>
</feature>
<evidence type="ECO:0000313" key="5">
    <source>
        <dbReference type="Proteomes" id="UP001518976"/>
    </source>
</evidence>
<evidence type="ECO:0000256" key="1">
    <source>
        <dbReference type="SAM" id="Phobius"/>
    </source>
</evidence>
<sequence length="273" mass="27168">MVRRILRITSALTVSGALGLAFTPTGAAAADGGTATVTVFHGIPDTPVDVWANGKELISDFQPGSLTDPQQLPAGSYDIKVYPAGTSPSSGSPVVAKQVDVAAGANATVVANLTEGGQPALNAYKNDVSPAPGGKSRLTVRHVAAAPAVDVRADGQAVFKDLKNPREASAEVPAGTVNADVTLAGTDKVVIGPAKLDLADGASTVVYAWGSAKDNNLALKTQTLSTGGKAPGPPAAGVSGAAASNDDTALYALAAGAAFVVLVAGAQLAHRRR</sequence>
<feature type="chain" id="PRO_5046471331" evidence="2">
    <location>
        <begin position="30"/>
        <end position="273"/>
    </location>
</feature>
<evidence type="ECO:0000256" key="2">
    <source>
        <dbReference type="SAM" id="SignalP"/>
    </source>
</evidence>
<dbReference type="EMBL" id="JAFFZN010000017">
    <property type="protein sequence ID" value="MBO8187525.1"/>
    <property type="molecule type" value="Genomic_DNA"/>
</dbReference>
<dbReference type="Pfam" id="PF14344">
    <property type="entry name" value="DUF4397"/>
    <property type="match status" value="1"/>
</dbReference>
<evidence type="ECO:0000313" key="4">
    <source>
        <dbReference type="EMBL" id="MBO8187525.1"/>
    </source>
</evidence>
<keyword evidence="1" id="KW-0472">Membrane</keyword>
<feature type="domain" description="DUF4397" evidence="3">
    <location>
        <begin position="35"/>
        <end position="152"/>
    </location>
</feature>
<keyword evidence="1" id="KW-1133">Transmembrane helix</keyword>
<reference evidence="4 5" key="1">
    <citation type="submission" date="2021-02" db="EMBL/GenBank/DDBJ databases">
        <title>Streptomyces spirodelae sp. nov., isolated from duckweed.</title>
        <authorList>
            <person name="Saimee Y."/>
            <person name="Duangmal K."/>
        </authorList>
    </citation>
    <scope>NUCLEOTIDE SEQUENCE [LARGE SCALE GENOMIC DNA]</scope>
    <source>
        <strain evidence="4 5">DW4-2</strain>
    </source>
</reference>
<organism evidence="4 5">
    <name type="scientific">Streptomyces spirodelae</name>
    <dbReference type="NCBI Taxonomy" id="2812904"/>
    <lineage>
        <taxon>Bacteria</taxon>
        <taxon>Bacillati</taxon>
        <taxon>Actinomycetota</taxon>
        <taxon>Actinomycetes</taxon>
        <taxon>Kitasatosporales</taxon>
        <taxon>Streptomycetaceae</taxon>
        <taxon>Streptomyces</taxon>
    </lineage>
</organism>
<dbReference type="Proteomes" id="UP001518976">
    <property type="component" value="Unassembled WGS sequence"/>
</dbReference>
<name>A0ABS3WWK8_9ACTN</name>
<comment type="caution">
    <text evidence="4">The sequence shown here is derived from an EMBL/GenBank/DDBJ whole genome shotgun (WGS) entry which is preliminary data.</text>
</comment>